<dbReference type="InterPro" id="IPR010992">
    <property type="entry name" value="IHF-like_DNA-bd_dom_sf"/>
</dbReference>
<proteinExistence type="inferred from homology"/>
<dbReference type="EMBL" id="BNCH01000001">
    <property type="protein sequence ID" value="GHE86860.1"/>
    <property type="molecule type" value="Genomic_DNA"/>
</dbReference>
<dbReference type="InterPro" id="IPR000119">
    <property type="entry name" value="Hist_DNA-bd"/>
</dbReference>
<evidence type="ECO:0008006" key="6">
    <source>
        <dbReference type="Google" id="ProtNLM"/>
    </source>
</evidence>
<evidence type="ECO:0000313" key="5">
    <source>
        <dbReference type="Proteomes" id="UP000609802"/>
    </source>
</evidence>
<sequence length="151" mass="15758">MAARATSKTKSKSTSAPKTTARAGAKTGTTVKDAAKAAPPLAPAAGNAPDAADTKATPNVPANPVVKTRDMLARVAARADLRPNQARDVYEAVLEELGAALLRGEKLRLPPLGTIKLNRQKSLPDADVIICKIRRNKAMTAAKDALAPEDE</sequence>
<keyword evidence="5" id="KW-1185">Reference proteome</keyword>
<evidence type="ECO:0000313" key="4">
    <source>
        <dbReference type="EMBL" id="GHE86860.1"/>
    </source>
</evidence>
<dbReference type="RefSeq" id="WP_191284722.1">
    <property type="nucleotide sequence ID" value="NZ_BNCH01000001.1"/>
</dbReference>
<accession>A0ABQ3IKX6</accession>
<name>A0ABQ3IKX6_9RHOB</name>
<evidence type="ECO:0000256" key="2">
    <source>
        <dbReference type="ARBA" id="ARBA00023125"/>
    </source>
</evidence>
<feature type="region of interest" description="Disordered" evidence="3">
    <location>
        <begin position="1"/>
        <end position="65"/>
    </location>
</feature>
<evidence type="ECO:0000256" key="1">
    <source>
        <dbReference type="ARBA" id="ARBA00010529"/>
    </source>
</evidence>
<gene>
    <name evidence="4" type="ORF">GCM10016455_03180</name>
</gene>
<comment type="similarity">
    <text evidence="1">Belongs to the bacterial histone-like protein family.</text>
</comment>
<protein>
    <recommendedName>
        <fullName evidence="6">DNA-binding protein</fullName>
    </recommendedName>
</protein>
<feature type="compositionally biased region" description="Low complexity" evidence="3">
    <location>
        <begin position="1"/>
        <end position="56"/>
    </location>
</feature>
<dbReference type="Pfam" id="PF00216">
    <property type="entry name" value="Bac_DNA_binding"/>
    <property type="match status" value="1"/>
</dbReference>
<dbReference type="Gene3D" id="4.10.520.10">
    <property type="entry name" value="IHF-like DNA-binding proteins"/>
    <property type="match status" value="1"/>
</dbReference>
<organism evidence="4 5">
    <name type="scientific">Aliiroseovarius zhejiangensis</name>
    <dbReference type="NCBI Taxonomy" id="1632025"/>
    <lineage>
        <taxon>Bacteria</taxon>
        <taxon>Pseudomonadati</taxon>
        <taxon>Pseudomonadota</taxon>
        <taxon>Alphaproteobacteria</taxon>
        <taxon>Rhodobacterales</taxon>
        <taxon>Paracoccaceae</taxon>
        <taxon>Aliiroseovarius</taxon>
    </lineage>
</organism>
<reference evidence="5" key="1">
    <citation type="journal article" date="2019" name="Int. J. Syst. Evol. Microbiol.">
        <title>The Global Catalogue of Microorganisms (GCM) 10K type strain sequencing project: providing services to taxonomists for standard genome sequencing and annotation.</title>
        <authorList>
            <consortium name="The Broad Institute Genomics Platform"/>
            <consortium name="The Broad Institute Genome Sequencing Center for Infectious Disease"/>
            <person name="Wu L."/>
            <person name="Ma J."/>
        </authorList>
    </citation>
    <scope>NUCLEOTIDE SEQUENCE [LARGE SCALE GENOMIC DNA]</scope>
    <source>
        <strain evidence="5">KCTC 42443</strain>
    </source>
</reference>
<comment type="caution">
    <text evidence="4">The sequence shown here is derived from an EMBL/GenBank/DDBJ whole genome shotgun (WGS) entry which is preliminary data.</text>
</comment>
<keyword evidence="2" id="KW-0238">DNA-binding</keyword>
<dbReference type="Proteomes" id="UP000609802">
    <property type="component" value="Unassembled WGS sequence"/>
</dbReference>
<evidence type="ECO:0000256" key="3">
    <source>
        <dbReference type="SAM" id="MobiDB-lite"/>
    </source>
</evidence>
<dbReference type="SUPFAM" id="SSF47729">
    <property type="entry name" value="IHF-like DNA-binding proteins"/>
    <property type="match status" value="1"/>
</dbReference>